<dbReference type="RefSeq" id="WP_198685567.1">
    <property type="nucleotide sequence ID" value="NZ_JAEIJD010000004.1"/>
</dbReference>
<dbReference type="PANTHER" id="PTHR35813:SF1">
    <property type="entry name" value="INNER MEMBRANE PROTEIN YBAN"/>
    <property type="match status" value="1"/>
</dbReference>
<dbReference type="PIRSF" id="PIRSF016789">
    <property type="entry name" value="DUF454"/>
    <property type="match status" value="1"/>
</dbReference>
<evidence type="ECO:0000313" key="2">
    <source>
        <dbReference type="EMBL" id="MBI6629535.1"/>
    </source>
</evidence>
<dbReference type="Proteomes" id="UP000613255">
    <property type="component" value="Unassembled WGS sequence"/>
</dbReference>
<dbReference type="EMBL" id="JAEIJD010000004">
    <property type="protein sequence ID" value="MBI6629535.1"/>
    <property type="molecule type" value="Genomic_DNA"/>
</dbReference>
<evidence type="ECO:0000256" key="1">
    <source>
        <dbReference type="SAM" id="Phobius"/>
    </source>
</evidence>
<dbReference type="GO" id="GO:0005886">
    <property type="term" value="C:plasma membrane"/>
    <property type="evidence" value="ECO:0007669"/>
    <property type="project" value="TreeGrafter"/>
</dbReference>
<feature type="transmembrane region" description="Helical" evidence="1">
    <location>
        <begin position="93"/>
        <end position="126"/>
    </location>
</feature>
<accession>A0A934HS43</accession>
<keyword evidence="1" id="KW-0812">Transmembrane</keyword>
<dbReference type="InterPro" id="IPR007401">
    <property type="entry name" value="DUF454"/>
</dbReference>
<proteinExistence type="predicted"/>
<keyword evidence="1" id="KW-0472">Membrane</keyword>
<reference evidence="2" key="1">
    <citation type="submission" date="2020-12" db="EMBL/GenBank/DDBJ databases">
        <title>Pontibaca salina gen. nov., sp. nov., isolated from marine sediment.</title>
        <authorList>
            <person name="Bo J."/>
            <person name="Wang S."/>
            <person name="Song X."/>
            <person name="Du Z."/>
        </authorList>
    </citation>
    <scope>NUCLEOTIDE SEQUENCE</scope>
    <source>
        <strain evidence="2">S1109L</strain>
    </source>
</reference>
<keyword evidence="1" id="KW-1133">Transmembrane helix</keyword>
<evidence type="ECO:0000313" key="3">
    <source>
        <dbReference type="Proteomes" id="UP000613255"/>
    </source>
</evidence>
<protein>
    <submittedName>
        <fullName evidence="2">YbaN family protein</fullName>
    </submittedName>
</protein>
<dbReference type="Pfam" id="PF04304">
    <property type="entry name" value="DUF454"/>
    <property type="match status" value="1"/>
</dbReference>
<comment type="caution">
    <text evidence="2">The sequence shown here is derived from an EMBL/GenBank/DDBJ whole genome shotgun (WGS) entry which is preliminary data.</text>
</comment>
<organism evidence="2 3">
    <name type="scientific">Pontibaca salina</name>
    <dbReference type="NCBI Taxonomy" id="2795731"/>
    <lineage>
        <taxon>Bacteria</taxon>
        <taxon>Pseudomonadati</taxon>
        <taxon>Pseudomonadota</taxon>
        <taxon>Alphaproteobacteria</taxon>
        <taxon>Rhodobacterales</taxon>
        <taxon>Roseobacteraceae</taxon>
        <taxon>Pontibaca</taxon>
    </lineage>
</organism>
<keyword evidence="3" id="KW-1185">Reference proteome</keyword>
<gene>
    <name evidence="2" type="ORF">JAO82_06515</name>
</gene>
<name>A0A934HS43_9RHOB</name>
<dbReference type="PANTHER" id="PTHR35813">
    <property type="entry name" value="INNER MEMBRANE PROTEIN YBAN"/>
    <property type="match status" value="1"/>
</dbReference>
<sequence>MEPHLPETPPRRLLPRLLWTFAGWLALVLGVLGVVLPVLPTTPFVLLAAYCFGKGSPRLRAWLIGHRTFGPLILDWETHGAIPRPIKRLAVSVMALVFLASAIAGLGWIVLTVQAICLSGAAVFILTRPDAE</sequence>
<feature type="transmembrane region" description="Helical" evidence="1">
    <location>
        <begin position="20"/>
        <end position="53"/>
    </location>
</feature>
<dbReference type="AlphaFoldDB" id="A0A934HS43"/>